<feature type="domain" description="Ion transport" evidence="21">
    <location>
        <begin position="134"/>
        <end position="299"/>
    </location>
</feature>
<comment type="catalytic activity">
    <reaction evidence="17">
        <text>Rb(+)(in) = Rb(+)(out)</text>
        <dbReference type="Rhea" id="RHEA:78547"/>
        <dbReference type="ChEBI" id="CHEBI:49847"/>
    </reaction>
</comment>
<protein>
    <submittedName>
        <fullName evidence="23">Potassium voltage-gated channel subfamily Q member 2</fullName>
    </submittedName>
</protein>
<dbReference type="InterPro" id="IPR020969">
    <property type="entry name" value="Ankyrin-G_BS"/>
</dbReference>
<evidence type="ECO:0000256" key="11">
    <source>
        <dbReference type="ARBA" id="ARBA00022989"/>
    </source>
</evidence>
<evidence type="ECO:0000256" key="12">
    <source>
        <dbReference type="ARBA" id="ARBA00023065"/>
    </source>
</evidence>
<dbReference type="GO" id="GO:0005249">
    <property type="term" value="F:voltage-gated potassium channel activity"/>
    <property type="evidence" value="ECO:0007669"/>
    <property type="project" value="InterPro"/>
</dbReference>
<dbReference type="InterPro" id="IPR027359">
    <property type="entry name" value="Volt_channel_dom_sf"/>
</dbReference>
<feature type="transmembrane region" description="Helical" evidence="20">
    <location>
        <begin position="132"/>
        <end position="151"/>
    </location>
</feature>
<evidence type="ECO:0000259" key="21">
    <source>
        <dbReference type="Pfam" id="PF00520"/>
    </source>
</evidence>
<dbReference type="AlphaFoldDB" id="A0A8B9T7D1"/>
<proteinExistence type="predicted"/>
<evidence type="ECO:0000256" key="19">
    <source>
        <dbReference type="SAM" id="MobiDB-lite"/>
    </source>
</evidence>
<comment type="catalytic activity">
    <reaction evidence="18">
        <text>Cs(+)(in) = Cs(+)(out)</text>
        <dbReference type="Rhea" id="RHEA:78555"/>
        <dbReference type="ChEBI" id="CHEBI:49547"/>
    </reaction>
</comment>
<evidence type="ECO:0000256" key="14">
    <source>
        <dbReference type="ARBA" id="ARBA00023303"/>
    </source>
</evidence>
<dbReference type="InterPro" id="IPR003937">
    <property type="entry name" value="K_chnl_volt-dep_KCNQ"/>
</dbReference>
<feature type="transmembrane region" description="Helical" evidence="20">
    <location>
        <begin position="256"/>
        <end position="274"/>
    </location>
</feature>
<keyword evidence="2" id="KW-0813">Transport</keyword>
<evidence type="ECO:0000256" key="7">
    <source>
        <dbReference type="ARBA" id="ARBA00022826"/>
    </source>
</evidence>
<feature type="region of interest" description="Disordered" evidence="19">
    <location>
        <begin position="395"/>
        <end position="493"/>
    </location>
</feature>
<keyword evidence="4" id="KW-0633">Potassium transport</keyword>
<keyword evidence="13 20" id="KW-0472">Membrane</keyword>
<keyword evidence="14" id="KW-0407">Ion channel</keyword>
<dbReference type="InterPro" id="IPR003947">
    <property type="entry name" value="K_chnl_volt-dep_KCNQ2"/>
</dbReference>
<keyword evidence="11 20" id="KW-1133">Transmembrane helix</keyword>
<keyword evidence="12" id="KW-0406">Ion transport</keyword>
<dbReference type="Ensembl" id="ENSAPLT00020018624.1">
    <property type="protein sequence ID" value="ENSAPLP00020017244.1"/>
    <property type="gene ID" value="ENSAPLG00020009041.1"/>
</dbReference>
<dbReference type="SUPFAM" id="SSF81324">
    <property type="entry name" value="Voltage-gated potassium channels"/>
    <property type="match status" value="1"/>
</dbReference>
<feature type="transmembrane region" description="Helical" evidence="20">
    <location>
        <begin position="189"/>
        <end position="206"/>
    </location>
</feature>
<accession>A0A8B9T7D1</accession>
<feature type="region of interest" description="Disordered" evidence="19">
    <location>
        <begin position="1"/>
        <end position="53"/>
    </location>
</feature>
<evidence type="ECO:0000256" key="3">
    <source>
        <dbReference type="ARBA" id="ARBA00022475"/>
    </source>
</evidence>
<keyword evidence="8" id="KW-0832">Ubl conjugation</keyword>
<feature type="region of interest" description="Disordered" evidence="19">
    <location>
        <begin position="664"/>
        <end position="691"/>
    </location>
</feature>
<keyword evidence="10" id="KW-0630">Potassium</keyword>
<reference evidence="23" key="2">
    <citation type="submission" date="2025-08" db="UniProtKB">
        <authorList>
            <consortium name="Ensembl"/>
        </authorList>
    </citation>
    <scope>IDENTIFICATION</scope>
</reference>
<dbReference type="InterPro" id="IPR005821">
    <property type="entry name" value="Ion_trans_dom"/>
</dbReference>
<evidence type="ECO:0000256" key="20">
    <source>
        <dbReference type="SAM" id="Phobius"/>
    </source>
</evidence>
<evidence type="ECO:0000256" key="17">
    <source>
        <dbReference type="ARBA" id="ARBA00044657"/>
    </source>
</evidence>
<evidence type="ECO:0000256" key="4">
    <source>
        <dbReference type="ARBA" id="ARBA00022538"/>
    </source>
</evidence>
<evidence type="ECO:0000256" key="2">
    <source>
        <dbReference type="ARBA" id="ARBA00022448"/>
    </source>
</evidence>
<comment type="catalytic activity">
    <reaction evidence="16">
        <text>Na(+)(in) = Na(+)(out)</text>
        <dbReference type="Rhea" id="RHEA:34963"/>
        <dbReference type="ChEBI" id="CHEBI:29101"/>
    </reaction>
</comment>
<dbReference type="PRINTS" id="PR00169">
    <property type="entry name" value="KCHANNEL"/>
</dbReference>
<dbReference type="Pfam" id="PF00520">
    <property type="entry name" value="Ion_trans"/>
    <property type="match status" value="1"/>
</dbReference>
<feature type="region of interest" description="Disordered" evidence="19">
    <location>
        <begin position="841"/>
        <end position="876"/>
    </location>
</feature>
<evidence type="ECO:0000256" key="1">
    <source>
        <dbReference type="ARBA" id="ARBA00004651"/>
    </source>
</evidence>
<feature type="transmembrane region" description="Helical" evidence="20">
    <location>
        <begin position="163"/>
        <end position="182"/>
    </location>
</feature>
<organism evidence="23 24">
    <name type="scientific">Anas platyrhynchos</name>
    <name type="common">Mallard</name>
    <name type="synonym">Anas boschas</name>
    <dbReference type="NCBI Taxonomy" id="8839"/>
    <lineage>
        <taxon>Eukaryota</taxon>
        <taxon>Metazoa</taxon>
        <taxon>Chordata</taxon>
        <taxon>Craniata</taxon>
        <taxon>Vertebrata</taxon>
        <taxon>Euteleostomi</taxon>
        <taxon>Archelosauria</taxon>
        <taxon>Archosauria</taxon>
        <taxon>Dinosauria</taxon>
        <taxon>Saurischia</taxon>
        <taxon>Theropoda</taxon>
        <taxon>Coelurosauria</taxon>
        <taxon>Aves</taxon>
        <taxon>Neognathae</taxon>
        <taxon>Galloanserae</taxon>
        <taxon>Anseriformes</taxon>
        <taxon>Anatidae</taxon>
        <taxon>Anatinae</taxon>
        <taxon>Anas</taxon>
    </lineage>
</organism>
<feature type="region of interest" description="Disordered" evidence="19">
    <location>
        <begin position="706"/>
        <end position="764"/>
    </location>
</feature>
<keyword evidence="5" id="KW-0597">Phosphoprotein</keyword>
<dbReference type="InterPro" id="IPR013821">
    <property type="entry name" value="K_chnl_volt-dep_KCNQ_C"/>
</dbReference>
<name>A0A8B9T7D1_ANAPL</name>
<dbReference type="PRINTS" id="PR01461">
    <property type="entry name" value="KCNQ2CHANNEL"/>
</dbReference>
<dbReference type="Pfam" id="PF16642">
    <property type="entry name" value="KCNQ2_u3"/>
    <property type="match status" value="1"/>
</dbReference>
<evidence type="ECO:0000256" key="9">
    <source>
        <dbReference type="ARBA" id="ARBA00022882"/>
    </source>
</evidence>
<evidence type="ECO:0000256" key="15">
    <source>
        <dbReference type="ARBA" id="ARBA00034430"/>
    </source>
</evidence>
<dbReference type="PANTHER" id="PTHR47735">
    <property type="entry name" value="POTASSIUM VOLTAGE-GATED CHANNEL SUBFAMILY KQT MEMBER 4"/>
    <property type="match status" value="1"/>
</dbReference>
<evidence type="ECO:0000256" key="10">
    <source>
        <dbReference type="ARBA" id="ARBA00022958"/>
    </source>
</evidence>
<keyword evidence="9" id="KW-0851">Voltage-gated channel</keyword>
<feature type="domain" description="Potassium channel voltage dependent KCNQ C-terminal" evidence="22">
    <location>
        <begin position="439"/>
        <end position="588"/>
    </location>
</feature>
<feature type="compositionally biased region" description="Polar residues" evidence="19">
    <location>
        <begin position="726"/>
        <end position="737"/>
    </location>
</feature>
<dbReference type="Gene3D" id="1.20.120.350">
    <property type="entry name" value="Voltage-gated potassium channels. Chain C"/>
    <property type="match status" value="1"/>
</dbReference>
<comment type="subcellular location">
    <subcellularLocation>
        <location evidence="1">Cell membrane</location>
        <topology evidence="1">Multi-pass membrane protein</topology>
    </subcellularLocation>
</comment>
<evidence type="ECO:0000313" key="23">
    <source>
        <dbReference type="Ensembl" id="ENSAPLP00020017244.1"/>
    </source>
</evidence>
<reference evidence="23" key="1">
    <citation type="submission" date="2019-08" db="EMBL/GenBank/DDBJ databases">
        <title>Three high-quality genomes provides insights into domestication of ducks.</title>
        <authorList>
            <person name="Hou Z.C."/>
            <person name="Zhu F."/>
            <person name="Yin Z.T."/>
            <person name="Zhang F."/>
        </authorList>
    </citation>
    <scope>NUCLEOTIDE SEQUENCE [LARGE SCALE GENOMIC DNA]</scope>
</reference>
<keyword evidence="7" id="KW-0631">Potassium channel</keyword>
<dbReference type="PANTHER" id="PTHR47735:SF4">
    <property type="entry name" value="POTASSIUM VOLTAGE-GATED CHANNEL SUBFAMILY KQT MEMBER 2"/>
    <property type="match status" value="1"/>
</dbReference>
<evidence type="ECO:0000313" key="24">
    <source>
        <dbReference type="Proteomes" id="UP000694400"/>
    </source>
</evidence>
<dbReference type="Gene3D" id="1.10.287.70">
    <property type="match status" value="1"/>
</dbReference>
<dbReference type="Gene3D" id="6.10.140.1910">
    <property type="match status" value="2"/>
</dbReference>
<dbReference type="PRINTS" id="PR01459">
    <property type="entry name" value="KCNQCHANNEL"/>
</dbReference>
<feature type="compositionally biased region" description="Basic and acidic residues" evidence="19">
    <location>
        <begin position="610"/>
        <end position="619"/>
    </location>
</feature>
<dbReference type="Proteomes" id="UP000694400">
    <property type="component" value="Chromosome 16"/>
</dbReference>
<evidence type="ECO:0000256" key="16">
    <source>
        <dbReference type="ARBA" id="ARBA00036239"/>
    </source>
</evidence>
<keyword evidence="6 20" id="KW-0812">Transmembrane</keyword>
<reference evidence="23" key="3">
    <citation type="submission" date="2025-09" db="UniProtKB">
        <authorList>
            <consortium name="Ensembl"/>
        </authorList>
    </citation>
    <scope>IDENTIFICATION</scope>
</reference>
<feature type="domain" description="Potassium channel voltage dependent KCNQ C-terminal" evidence="22">
    <location>
        <begin position="597"/>
        <end position="659"/>
    </location>
</feature>
<evidence type="ECO:0000256" key="6">
    <source>
        <dbReference type="ARBA" id="ARBA00022692"/>
    </source>
</evidence>
<dbReference type="GO" id="GO:0008076">
    <property type="term" value="C:voltage-gated potassium channel complex"/>
    <property type="evidence" value="ECO:0007669"/>
    <property type="project" value="TreeGrafter"/>
</dbReference>
<evidence type="ECO:0000259" key="22">
    <source>
        <dbReference type="Pfam" id="PF03520"/>
    </source>
</evidence>
<keyword evidence="3" id="KW-1003">Cell membrane</keyword>
<sequence length="876" mass="96557">MLRVKGAEERAEPLASRCLPAASPAPGAESIAGGARPEPHGGKSRNGGVYPGPAAEKKLKVGFVGLDPGAPDSSRDGALLIAGSESTKRGSILSKPRSGVSGSGKPPKRNAFYRKLQNFLYNVLERPRGWAFIYHAYVFLLVFSCLVLSVFSTIDEYQNSSEGALYILEIVTIVVFGVEGRLKFARKPFCVIDIMVLIASIAVLAAGSQGNVFATSALRSLRFLQILRMIRMDRRGGTWKLLGSVVYAHSKELITAWYIGFLCLILASFLVYLAEKGENEHFDTYADALWWGLITLTTIAVSRGSGFALKVQEQHRQKHFEKRRNPAAGLIQAAWRFYATNLSRTDLHSTWQYYERTVTVPMYSTQTQTYGASRLIPPLNQLELLRNLKSKSGLTFRKEQQPEPSPSQKVSLKDRVFSSPRGAGTKGKGSPQAQGIRRSPSADQSIEDSPSKVPKSWSFGDRSRARQAFRIKGAASRQNSEEASLPGEDIPDENKSCNCEFVTEDLTPGLKVSIRAVCIMRFLVSKRKFKESLRPYDVMDVIEQYSAGHLDMLSRIKNLQSRIDMIVGPPPPSTPRHKKYPTKGPMYSSKESPQYSPRVDQIVGRGSSMTDKDRTKGPAEGEMPEDPSMMGRLGKVEKQVQSMEKKLDFLVNIYMQRMGIPPTETEAYFGSKEPDPAPPYHSPEDSREHIDKNGCIIKIIRSTSSMGQKNFSAPPTNTCPPSTSCQQQAYQRQSHGSSPVGDPGSLVRIPPPPSHERSLSAYSGGHRASAEYLRNEDITTKHHESALRDSDTSISIPSVDHEELERSFSGFSISQSKENLDILNNGCYAAVAKIRPYIAEGESDTDSDLCTPCGPPPRSATGEGPFSDMGWSAPRQ</sequence>
<comment type="catalytic activity">
    <reaction evidence="15">
        <text>K(+)(in) = K(+)(out)</text>
        <dbReference type="Rhea" id="RHEA:29463"/>
        <dbReference type="ChEBI" id="CHEBI:29103"/>
    </reaction>
</comment>
<evidence type="ECO:0000256" key="13">
    <source>
        <dbReference type="ARBA" id="ARBA00023136"/>
    </source>
</evidence>
<dbReference type="Pfam" id="PF11956">
    <property type="entry name" value="KCNQC3-Ank-G_bd"/>
    <property type="match status" value="1"/>
</dbReference>
<feature type="transmembrane region" description="Helical" evidence="20">
    <location>
        <begin position="289"/>
        <end position="309"/>
    </location>
</feature>
<feature type="compositionally biased region" description="Basic and acidic residues" evidence="19">
    <location>
        <begin position="682"/>
        <end position="691"/>
    </location>
</feature>
<feature type="region of interest" description="Disordered" evidence="19">
    <location>
        <begin position="567"/>
        <end position="630"/>
    </location>
</feature>
<evidence type="ECO:0000256" key="5">
    <source>
        <dbReference type="ARBA" id="ARBA00022553"/>
    </source>
</evidence>
<feature type="compositionally biased region" description="Basic and acidic residues" evidence="19">
    <location>
        <begin position="1"/>
        <end position="12"/>
    </location>
</feature>
<dbReference type="Pfam" id="PF03520">
    <property type="entry name" value="KCNQ_channel"/>
    <property type="match status" value="2"/>
</dbReference>
<evidence type="ECO:0000256" key="18">
    <source>
        <dbReference type="ARBA" id="ARBA00044691"/>
    </source>
</evidence>
<feature type="compositionally biased region" description="Low complexity" evidence="19">
    <location>
        <begin position="714"/>
        <end position="725"/>
    </location>
</feature>
<evidence type="ECO:0000256" key="8">
    <source>
        <dbReference type="ARBA" id="ARBA00022843"/>
    </source>
</evidence>